<dbReference type="Proteomes" id="UP000199370">
    <property type="component" value="Unassembled WGS sequence"/>
</dbReference>
<reference evidence="1 2" key="1">
    <citation type="submission" date="2016-10" db="EMBL/GenBank/DDBJ databases">
        <authorList>
            <person name="de Groot N.N."/>
        </authorList>
    </citation>
    <scope>NUCLEOTIDE SEQUENCE [LARGE SCALE GENOMIC DNA]</scope>
    <source>
        <strain evidence="2">EB21,IBRC-M 10013,KCTC 4048</strain>
    </source>
</reference>
<keyword evidence="2" id="KW-1185">Reference proteome</keyword>
<dbReference type="RefSeq" id="WP_089731952.1">
    <property type="nucleotide sequence ID" value="NZ_FNIA01000004.1"/>
</dbReference>
<protein>
    <submittedName>
        <fullName evidence="1">Uncharacterized protein</fullName>
    </submittedName>
</protein>
<dbReference type="Pfam" id="PF20368">
    <property type="entry name" value="DUF6663"/>
    <property type="match status" value="1"/>
</dbReference>
<organism evidence="1 2">
    <name type="scientific">Haloarchaeobius iranensis</name>
    <dbReference type="NCBI Taxonomy" id="996166"/>
    <lineage>
        <taxon>Archaea</taxon>
        <taxon>Methanobacteriati</taxon>
        <taxon>Methanobacteriota</taxon>
        <taxon>Stenosarchaea group</taxon>
        <taxon>Halobacteria</taxon>
        <taxon>Halobacteriales</taxon>
        <taxon>Halorubellaceae</taxon>
        <taxon>Haloarchaeobius</taxon>
    </lineage>
</organism>
<accession>A0A1G9UKH5</accession>
<evidence type="ECO:0000313" key="1">
    <source>
        <dbReference type="EMBL" id="SDM60421.1"/>
    </source>
</evidence>
<evidence type="ECO:0000313" key="2">
    <source>
        <dbReference type="Proteomes" id="UP000199370"/>
    </source>
</evidence>
<proteinExistence type="predicted"/>
<name>A0A1G9UKH5_9EURY</name>
<gene>
    <name evidence="1" type="ORF">SAMN05192554_104179</name>
</gene>
<sequence length="199" mass="21876">MRTTSGRFRALASPRSDEEWLFVSLPEPDEDPDAHEYEPTFVADSDALSDVEPGALVSATLDWEASPPTVSELTVERETRYRFVPETTNLFEAAQDAWAEAVTGGDGMNSTVLRNTDGEETGVCYVFGDSSGELFAGFERGTRPIEPLVLRVNRSRDDDGVARSVFVLDPVGDPFVAVAVAFDREGLLARTMRDTYLDD</sequence>
<dbReference type="STRING" id="996166.SAMN05192554_104179"/>
<dbReference type="AlphaFoldDB" id="A0A1G9UKH5"/>
<dbReference type="OrthoDB" id="212231at2157"/>
<dbReference type="InterPro" id="IPR046604">
    <property type="entry name" value="DUF6663"/>
</dbReference>
<dbReference type="EMBL" id="FNIA01000004">
    <property type="protein sequence ID" value="SDM60421.1"/>
    <property type="molecule type" value="Genomic_DNA"/>
</dbReference>